<gene>
    <name evidence="5" type="ORF">HOLleu_36034</name>
</gene>
<comment type="caution">
    <text evidence="5">The sequence shown here is derived from an EMBL/GenBank/DDBJ whole genome shotgun (WGS) entry which is preliminary data.</text>
</comment>
<keyword evidence="6" id="KW-1185">Reference proteome</keyword>
<keyword evidence="5" id="KW-0675">Receptor</keyword>
<dbReference type="InterPro" id="IPR001611">
    <property type="entry name" value="Leu-rich_rpt"/>
</dbReference>
<dbReference type="CDD" id="cd00185">
    <property type="entry name" value="TNFRSF"/>
    <property type="match status" value="1"/>
</dbReference>
<evidence type="ECO:0000313" key="6">
    <source>
        <dbReference type="Proteomes" id="UP001152320"/>
    </source>
</evidence>
<evidence type="ECO:0000256" key="2">
    <source>
        <dbReference type="ARBA" id="ARBA00022737"/>
    </source>
</evidence>
<name>A0A9Q0YLD1_HOLLE</name>
<dbReference type="Pfam" id="PF13855">
    <property type="entry name" value="LRR_8"/>
    <property type="match status" value="1"/>
</dbReference>
<keyword evidence="1" id="KW-0433">Leucine-rich repeat</keyword>
<evidence type="ECO:0000259" key="4">
    <source>
        <dbReference type="Pfam" id="PF07699"/>
    </source>
</evidence>
<keyword evidence="2" id="KW-0677">Repeat</keyword>
<dbReference type="SMART" id="SM01411">
    <property type="entry name" value="Ephrin_rec_like"/>
    <property type="match status" value="1"/>
</dbReference>
<dbReference type="SUPFAM" id="SSF57184">
    <property type="entry name" value="Growth factor receptor domain"/>
    <property type="match status" value="1"/>
</dbReference>
<sequence>MNLFCSANCSHKLGWLFLDKNNLTYLQDNTFKGLPKLTHLFVNGNNIHSLGGNVFVGTGIEHIFMFSNKLNSLTNKSFSSISSSVRKIHVYKNNITIISDDVLPATMNMLTLYVDCGKLDELPKLPQNITISCVKDTVLPDIKITGKYVNSIKATLTGDAFECTASMGKPNCHPCPSGTFGDRDKGCSPCPAGGYYQDEIGSTQCKKCKDGTFARQSGSKSSENCEVCPEGTNFTLFAGHRACFCKMDYARIDRYKGCSLCYKPGVNCSNDYQSIRFGYYWNWSFQGANITAYTSFVSLIQNDSLDYNESNSRYVDKIPKVHRCPRRESCKNEGSFRPDAIEGKCEEGYRGWLCSKCKSKYYSLLHFCMRCPDPVWIVLETVVTLLLAFGLYILVKRQDNFAKKRRKEHRTLVDKISSQMKIALGFYQVVGELFESFRDVNWVGPLQFMGQLISFLKVNILRFVVQPHCLNEKFRVDVKLQMIISLIFPIAMGSFFIALYYVWKLILKCRLRYRVTGQKVTLENLKDRLLTYALLLLFITYPPTCDVIFKLYPGACKTFHLFEHNDSVNITLLRADYDIDCTTLQKYHFLAYVSTIAYVLAFPCALFFLLRKYCKRNLMESLVEVSQVGNSVSENVCLVQGKRKTFGKIPVWMKFLCENYKPEFWYWEIVELARKVTQTILVTLLGWEDALTKLLTISISVLFLTLHAKLAPMTNRFEQRLQMFSLAAIFINVLVASVPIPETYQATISTVLIMLNMIIIVIIVGEVALITFRFIKKRYFGGALLMQRGSFCQSFPF</sequence>
<dbReference type="PANTHER" id="PTHR11319">
    <property type="entry name" value="G PROTEIN-COUPLED RECEPTOR-RELATED"/>
    <property type="match status" value="1"/>
</dbReference>
<dbReference type="Gene3D" id="3.80.10.10">
    <property type="entry name" value="Ribonuclease Inhibitor"/>
    <property type="match status" value="1"/>
</dbReference>
<keyword evidence="3" id="KW-1133">Transmembrane helix</keyword>
<evidence type="ECO:0000313" key="5">
    <source>
        <dbReference type="EMBL" id="KAJ8023561.1"/>
    </source>
</evidence>
<dbReference type="InterPro" id="IPR011641">
    <property type="entry name" value="Tyr-kin_ephrin_A/B_rcpt-like"/>
</dbReference>
<dbReference type="PANTHER" id="PTHR11319:SF35">
    <property type="entry name" value="OUTER MEMBRANE PROTEIN PMPC-RELATED"/>
    <property type="match status" value="1"/>
</dbReference>
<feature type="transmembrane region" description="Helical" evidence="3">
    <location>
        <begin position="589"/>
        <end position="610"/>
    </location>
</feature>
<dbReference type="InterPro" id="IPR009030">
    <property type="entry name" value="Growth_fac_rcpt_cys_sf"/>
</dbReference>
<dbReference type="SMART" id="SM00369">
    <property type="entry name" value="LRR_TYP"/>
    <property type="match status" value="2"/>
</dbReference>
<dbReference type="Proteomes" id="UP001152320">
    <property type="component" value="Chromosome 19"/>
</dbReference>
<keyword evidence="3" id="KW-0472">Membrane</keyword>
<dbReference type="AlphaFoldDB" id="A0A9Q0YLD1"/>
<feature type="transmembrane region" description="Helical" evidence="3">
    <location>
        <begin position="723"/>
        <end position="740"/>
    </location>
</feature>
<feature type="transmembrane region" description="Helical" evidence="3">
    <location>
        <begin position="375"/>
        <end position="395"/>
    </location>
</feature>
<evidence type="ECO:0000256" key="3">
    <source>
        <dbReference type="SAM" id="Phobius"/>
    </source>
</evidence>
<dbReference type="SUPFAM" id="SSF52058">
    <property type="entry name" value="L domain-like"/>
    <property type="match status" value="1"/>
</dbReference>
<protein>
    <submittedName>
        <fullName evidence="5">Reticulon-4 receptor-like 1</fullName>
    </submittedName>
</protein>
<feature type="transmembrane region" description="Helical" evidence="3">
    <location>
        <begin position="483"/>
        <end position="503"/>
    </location>
</feature>
<keyword evidence="3" id="KW-0812">Transmembrane</keyword>
<feature type="transmembrane region" description="Helical" evidence="3">
    <location>
        <begin position="529"/>
        <end position="549"/>
    </location>
</feature>
<dbReference type="EMBL" id="JAIZAY010000019">
    <property type="protein sequence ID" value="KAJ8023561.1"/>
    <property type="molecule type" value="Genomic_DNA"/>
</dbReference>
<evidence type="ECO:0000256" key="1">
    <source>
        <dbReference type="ARBA" id="ARBA00022614"/>
    </source>
</evidence>
<accession>A0A9Q0YLD1</accession>
<organism evidence="5 6">
    <name type="scientific">Holothuria leucospilota</name>
    <name type="common">Black long sea cucumber</name>
    <name type="synonym">Mertensiothuria leucospilota</name>
    <dbReference type="NCBI Taxonomy" id="206669"/>
    <lineage>
        <taxon>Eukaryota</taxon>
        <taxon>Metazoa</taxon>
        <taxon>Echinodermata</taxon>
        <taxon>Eleutherozoa</taxon>
        <taxon>Echinozoa</taxon>
        <taxon>Holothuroidea</taxon>
        <taxon>Aspidochirotacea</taxon>
        <taxon>Aspidochirotida</taxon>
        <taxon>Holothuriidae</taxon>
        <taxon>Holothuria</taxon>
    </lineage>
</organism>
<feature type="domain" description="Tyrosine-protein kinase ephrin type A/B receptor-like" evidence="4">
    <location>
        <begin position="180"/>
        <end position="225"/>
    </location>
</feature>
<dbReference type="InterPro" id="IPR032675">
    <property type="entry name" value="LRR_dom_sf"/>
</dbReference>
<reference evidence="5" key="1">
    <citation type="submission" date="2021-10" db="EMBL/GenBank/DDBJ databases">
        <title>Tropical sea cucumber genome reveals ecological adaptation and Cuvierian tubules defense mechanism.</title>
        <authorList>
            <person name="Chen T."/>
        </authorList>
    </citation>
    <scope>NUCLEOTIDE SEQUENCE</scope>
    <source>
        <strain evidence="5">Nanhai2018</strain>
        <tissue evidence="5">Muscle</tissue>
    </source>
</reference>
<dbReference type="InterPro" id="IPR003591">
    <property type="entry name" value="Leu-rich_rpt_typical-subtyp"/>
</dbReference>
<proteinExistence type="predicted"/>
<dbReference type="Gene3D" id="2.10.50.10">
    <property type="entry name" value="Tumor Necrosis Factor Receptor, subunit A, domain 2"/>
    <property type="match status" value="1"/>
</dbReference>
<feature type="transmembrane region" description="Helical" evidence="3">
    <location>
        <begin position="746"/>
        <end position="770"/>
    </location>
</feature>
<dbReference type="Pfam" id="PF07699">
    <property type="entry name" value="Ephrin_rec_like"/>
    <property type="match status" value="1"/>
</dbReference>